<evidence type="ECO:0000313" key="2">
    <source>
        <dbReference type="Proteomes" id="UP000673383"/>
    </source>
</evidence>
<dbReference type="AlphaFoldDB" id="A0A8I1Y9T9"/>
<name>A0A8I1Y9T9_BRAEL</name>
<reference evidence="1" key="1">
    <citation type="submission" date="2021-02" db="EMBL/GenBank/DDBJ databases">
        <title>Genomic Encyclopedia of Type Strains, Phase IV (KMG-V): Genome sequencing to study the core and pangenomes of soil and plant-associated prokaryotes.</title>
        <authorList>
            <person name="Whitman W."/>
        </authorList>
    </citation>
    <scope>NUCLEOTIDE SEQUENCE</scope>
    <source>
        <strain evidence="1">USDA 406</strain>
    </source>
</reference>
<dbReference type="EMBL" id="JAFICZ010000001">
    <property type="protein sequence ID" value="MBP1297574.1"/>
    <property type="molecule type" value="Genomic_DNA"/>
</dbReference>
<accession>A0A8I1Y9T9</accession>
<sequence length="353" mass="35284">MAGTITMSLSQRFDNDTHLPLDGGKMYFIVAGTTSTPQNAYQDSALTIPYPNPLTLDSGGNVPQLFFADGVIKVRITNSLGIQQLVQDNIQVTGASSGGGGGGGTVDPTTIIATGDMKVRYGTGVLAGFVRANGRTIGSAVSGASERANADCQALFEYLWNADANLAVSSGRGASSSADWAANKMMTLPDWRGRLIGALADMGNAATTSLTSTYFGSDPTVLGADGGTQSKALATSNLPPYTPAGSLSLSTSVSTGVTTTVSGTATVTSTVSNVVTGNAILSSNAAGGVNVQLQPPASVTSITSTGPISASATSTAGSSATTTGTFTGSAQGGTSAPVSVVQPTRLATVYLKL</sequence>
<comment type="caution">
    <text evidence="1">The sequence shown here is derived from an EMBL/GenBank/DDBJ whole genome shotgun (WGS) entry which is preliminary data.</text>
</comment>
<protein>
    <submittedName>
        <fullName evidence="1">Uncharacterized protein</fullName>
    </submittedName>
</protein>
<dbReference type="RefSeq" id="WP_209945327.1">
    <property type="nucleotide sequence ID" value="NZ_JAFICZ010000001.1"/>
</dbReference>
<organism evidence="1 2">
    <name type="scientific">Bradyrhizobium elkanii</name>
    <dbReference type="NCBI Taxonomy" id="29448"/>
    <lineage>
        <taxon>Bacteria</taxon>
        <taxon>Pseudomonadati</taxon>
        <taxon>Pseudomonadota</taxon>
        <taxon>Alphaproteobacteria</taxon>
        <taxon>Hyphomicrobiales</taxon>
        <taxon>Nitrobacteraceae</taxon>
        <taxon>Bradyrhizobium</taxon>
    </lineage>
</organism>
<dbReference type="Proteomes" id="UP000673383">
    <property type="component" value="Unassembled WGS sequence"/>
</dbReference>
<proteinExistence type="predicted"/>
<gene>
    <name evidence="1" type="ORF">JOH49_007327</name>
</gene>
<evidence type="ECO:0000313" key="1">
    <source>
        <dbReference type="EMBL" id="MBP1297574.1"/>
    </source>
</evidence>